<sequence length="207" mass="22036">MGTRSGDTDAAQAPGDRTGKRVRWTKAMREAFLDHLAATCNVKESAAVIGVIAGSVYRLRRRDPHFAAAWEEALALGYQMLETRVIGHVLAGGTRHEPLGCDADGNLGGIDFESALRLLVAHRNVPGKPRGRGAGPQYAAREETDAMLLKQLKLIEARRVRKAQWAATVAAGKARQLTHDAGASAPVAASDAVIEQQPNVKAVGDGE</sequence>
<organism evidence="2 3">
    <name type="scientific">Sphingomonas plantiphila</name>
    <dbReference type="NCBI Taxonomy" id="3163295"/>
    <lineage>
        <taxon>Bacteria</taxon>
        <taxon>Pseudomonadati</taxon>
        <taxon>Pseudomonadota</taxon>
        <taxon>Alphaproteobacteria</taxon>
        <taxon>Sphingomonadales</taxon>
        <taxon>Sphingomonadaceae</taxon>
        <taxon>Sphingomonas</taxon>
    </lineage>
</organism>
<keyword evidence="3" id="KW-1185">Reference proteome</keyword>
<comment type="caution">
    <text evidence="2">The sequence shown here is derived from an EMBL/GenBank/DDBJ whole genome shotgun (WGS) entry which is preliminary data.</text>
</comment>
<evidence type="ECO:0000313" key="2">
    <source>
        <dbReference type="EMBL" id="MFL9839962.1"/>
    </source>
</evidence>
<dbReference type="RefSeq" id="WP_408076922.1">
    <property type="nucleotide sequence ID" value="NZ_JBELQC010000001.1"/>
</dbReference>
<name>A0ABW8YKI1_9SPHN</name>
<proteinExistence type="predicted"/>
<gene>
    <name evidence="2" type="ORF">ABS767_03205</name>
</gene>
<accession>A0ABW8YKI1</accession>
<feature type="region of interest" description="Disordered" evidence="1">
    <location>
        <begin position="1"/>
        <end position="20"/>
    </location>
</feature>
<dbReference type="Proteomes" id="UP001629244">
    <property type="component" value="Unassembled WGS sequence"/>
</dbReference>
<reference evidence="2 3" key="1">
    <citation type="submission" date="2024-06" db="EMBL/GenBank/DDBJ databases">
        <authorList>
            <person name="Kaempfer P."/>
            <person name="Viver T."/>
        </authorList>
    </citation>
    <scope>NUCLEOTIDE SEQUENCE [LARGE SCALE GENOMIC DNA]</scope>
    <source>
        <strain evidence="2 3">ST-64</strain>
    </source>
</reference>
<evidence type="ECO:0000313" key="3">
    <source>
        <dbReference type="Proteomes" id="UP001629244"/>
    </source>
</evidence>
<evidence type="ECO:0000256" key="1">
    <source>
        <dbReference type="SAM" id="MobiDB-lite"/>
    </source>
</evidence>
<protein>
    <submittedName>
        <fullName evidence="2">Uncharacterized protein</fullName>
    </submittedName>
</protein>
<dbReference type="EMBL" id="JBELQC010000001">
    <property type="protein sequence ID" value="MFL9839962.1"/>
    <property type="molecule type" value="Genomic_DNA"/>
</dbReference>